<reference evidence="3 4" key="1">
    <citation type="submission" date="2019-06" db="EMBL/GenBank/DDBJ databases">
        <authorList>
            <person name="Palmer J.M."/>
        </authorList>
    </citation>
    <scope>NUCLEOTIDE SEQUENCE [LARGE SCALE GENOMIC DNA]</scope>
    <source>
        <strain evidence="1 3">TWF102</strain>
        <strain evidence="2 4">TWF703</strain>
    </source>
</reference>
<evidence type="ECO:0000313" key="3">
    <source>
        <dbReference type="Proteomes" id="UP000475325"/>
    </source>
</evidence>
<dbReference type="AlphaFoldDB" id="A0A7C8J2Q3"/>
<comment type="caution">
    <text evidence="1">The sequence shown here is derived from an EMBL/GenBank/DDBJ whole genome shotgun (WGS) entry which is preliminary data.</text>
</comment>
<dbReference type="EMBL" id="WIQW01000063">
    <property type="protein sequence ID" value="KAF3090023.1"/>
    <property type="molecule type" value="Genomic_DNA"/>
</dbReference>
<evidence type="ECO:0000313" key="2">
    <source>
        <dbReference type="EMBL" id="KAF3134646.1"/>
    </source>
</evidence>
<proteinExistence type="predicted"/>
<gene>
    <name evidence="1" type="ORF">TWF102_009494</name>
    <name evidence="2" type="ORF">TWF703_006303</name>
</gene>
<sequence length="144" mass="17100">MLLRIVQRARAGVQKKIEDQLAPESLRQITKAMEGKMINEESHLRMGICKISNFKTHSFEKLNQDVRDLTEIFRMIKAAREDYKEWERMRFRTTYQSNKLGERLEPIEEKEEDFLKFAKEMVENGIVGDCGHVKITERDQPRQL</sequence>
<protein>
    <submittedName>
        <fullName evidence="1">Uncharacterized protein</fullName>
    </submittedName>
</protein>
<dbReference type="EMBL" id="WIQZ01000035">
    <property type="protein sequence ID" value="KAF3134646.1"/>
    <property type="molecule type" value="Genomic_DNA"/>
</dbReference>
<accession>A0A7C8J2Q3</accession>
<dbReference type="Proteomes" id="UP000475325">
    <property type="component" value="Unassembled WGS sequence"/>
</dbReference>
<dbReference type="Proteomes" id="UP000480548">
    <property type="component" value="Unassembled WGS sequence"/>
</dbReference>
<name>A0A7C8J2Q3_ORBOL</name>
<evidence type="ECO:0000313" key="1">
    <source>
        <dbReference type="EMBL" id="KAF3090023.1"/>
    </source>
</evidence>
<evidence type="ECO:0000313" key="4">
    <source>
        <dbReference type="Proteomes" id="UP000480548"/>
    </source>
</evidence>
<organism evidence="1 3">
    <name type="scientific">Orbilia oligospora</name>
    <name type="common">Nematode-trapping fungus</name>
    <name type="synonym">Arthrobotrys oligospora</name>
    <dbReference type="NCBI Taxonomy" id="2813651"/>
    <lineage>
        <taxon>Eukaryota</taxon>
        <taxon>Fungi</taxon>
        <taxon>Dikarya</taxon>
        <taxon>Ascomycota</taxon>
        <taxon>Pezizomycotina</taxon>
        <taxon>Orbiliomycetes</taxon>
        <taxon>Orbiliales</taxon>
        <taxon>Orbiliaceae</taxon>
        <taxon>Orbilia</taxon>
    </lineage>
</organism>